<feature type="transmembrane region" description="Helical" evidence="7">
    <location>
        <begin position="174"/>
        <end position="193"/>
    </location>
</feature>
<dbReference type="GO" id="GO:0008137">
    <property type="term" value="F:NADH dehydrogenase (ubiquinone) activity"/>
    <property type="evidence" value="ECO:0007669"/>
    <property type="project" value="InterPro"/>
</dbReference>
<evidence type="ECO:0000256" key="3">
    <source>
        <dbReference type="ARBA" id="ARBA00022475"/>
    </source>
</evidence>
<evidence type="ECO:0000256" key="4">
    <source>
        <dbReference type="ARBA" id="ARBA00022692"/>
    </source>
</evidence>
<comment type="subunit">
    <text evidence="7">Forms a complex with DabA.</text>
</comment>
<evidence type="ECO:0000256" key="1">
    <source>
        <dbReference type="ARBA" id="ARBA00004127"/>
    </source>
</evidence>
<dbReference type="PANTHER" id="PTHR42829">
    <property type="entry name" value="NADH-UBIQUINONE OXIDOREDUCTASE CHAIN 5"/>
    <property type="match status" value="1"/>
</dbReference>
<name>A0AA49GE89_9BACT</name>
<keyword evidence="12" id="KW-1185">Reference proteome</keyword>
<protein>
    <recommendedName>
        <fullName evidence="7">Probable inorganic carbon transporter subunit DabB</fullName>
    </recommendedName>
</protein>
<dbReference type="GO" id="GO:0005886">
    <property type="term" value="C:plasma membrane"/>
    <property type="evidence" value="ECO:0007669"/>
    <property type="project" value="UniProtKB-SubCell"/>
</dbReference>
<feature type="transmembrane region" description="Helical" evidence="7">
    <location>
        <begin position="301"/>
        <end position="322"/>
    </location>
</feature>
<dbReference type="InterPro" id="IPR046396">
    <property type="entry name" value="Transporter_DabB"/>
</dbReference>
<feature type="transmembrane region" description="Helical" evidence="7">
    <location>
        <begin position="205"/>
        <end position="223"/>
    </location>
</feature>
<feature type="transmembrane region" description="Helical" evidence="7">
    <location>
        <begin position="244"/>
        <end position="267"/>
    </location>
</feature>
<feature type="transmembrane region" description="Helical" evidence="7">
    <location>
        <begin position="38"/>
        <end position="58"/>
    </location>
</feature>
<dbReference type="InterPro" id="IPR001750">
    <property type="entry name" value="ND/Mrp_TM"/>
</dbReference>
<dbReference type="PANTHER" id="PTHR42829:SF1">
    <property type="entry name" value="INORGANIC CARBON TRANSPORTER SUBUNIT DABB-RELATED"/>
    <property type="match status" value="1"/>
</dbReference>
<comment type="similarity">
    <text evidence="7">Belongs to the inorganic carbon transporter (TC 9.A.2) DabB family.</text>
</comment>
<dbReference type="AlphaFoldDB" id="A0AA49GE89"/>
<evidence type="ECO:0000256" key="5">
    <source>
        <dbReference type="ARBA" id="ARBA00022989"/>
    </source>
</evidence>
<accession>A0AA49GE89</accession>
<reference evidence="11" key="1">
    <citation type="submission" date="2023-08" db="EMBL/GenBank/DDBJ databases">
        <title>Comparative genomics and taxonomic characterization of three novel marine species of genus Marivirga.</title>
        <authorList>
            <person name="Muhammad N."/>
            <person name="Kim S.-G."/>
        </authorList>
    </citation>
    <scope>NUCLEOTIDE SEQUENCE [LARGE SCALE GENOMIC DNA]</scope>
    <source>
        <strain evidence="11">ABR2-2</strain>
    </source>
</reference>
<dbReference type="Pfam" id="PF00662">
    <property type="entry name" value="Proton_antipo_N"/>
    <property type="match status" value="1"/>
</dbReference>
<dbReference type="RefSeq" id="WP_308355722.1">
    <property type="nucleotide sequence ID" value="NZ_CP129970.2"/>
</dbReference>
<keyword evidence="5 7" id="KW-1133">Transmembrane helix</keyword>
<feature type="transmembrane region" description="Helical" evidence="7">
    <location>
        <begin position="273"/>
        <end position="294"/>
    </location>
</feature>
<keyword evidence="6 7" id="KW-0472">Membrane</keyword>
<evidence type="ECO:0000259" key="10">
    <source>
        <dbReference type="Pfam" id="PF00662"/>
    </source>
</evidence>
<organism evidence="11 12">
    <name type="scientific">Marivirga arenosa</name>
    <dbReference type="NCBI Taxonomy" id="3059076"/>
    <lineage>
        <taxon>Bacteria</taxon>
        <taxon>Pseudomonadati</taxon>
        <taxon>Bacteroidota</taxon>
        <taxon>Cytophagia</taxon>
        <taxon>Cytophagales</taxon>
        <taxon>Marivirgaceae</taxon>
        <taxon>Marivirga</taxon>
    </lineage>
</organism>
<dbReference type="GO" id="GO:0042773">
    <property type="term" value="P:ATP synthesis coupled electron transport"/>
    <property type="evidence" value="ECO:0007669"/>
    <property type="project" value="InterPro"/>
</dbReference>
<evidence type="ECO:0000259" key="9">
    <source>
        <dbReference type="Pfam" id="PF00361"/>
    </source>
</evidence>
<feature type="transmembrane region" description="Helical" evidence="7">
    <location>
        <begin position="463"/>
        <end position="482"/>
    </location>
</feature>
<evidence type="ECO:0000256" key="8">
    <source>
        <dbReference type="RuleBase" id="RU000320"/>
    </source>
</evidence>
<gene>
    <name evidence="7" type="primary">dabB</name>
    <name evidence="11" type="ORF">QYS48_01380</name>
</gene>
<sequence length="553" mass="60747">MNQQLIAFLAYLSPSLFVITALTSWYQAGLRPTAVKKLGMISSFFGILSSLILAYAVYQQDLIEISTFSIYGLGLSLRLDTVSMLMFSMIAILSFVIMRYSLNYLDGDHRQGTFLGRLAATIVSVQFLVLSGNLAVLLASWILTSLCLHRLLVFYKKRPGAIIAAKKKSIVARLADISLLIGFVLLYQIFGTGNLEIIFQNVREGISPLLATATIFIALAALLKSAQFPTHGWLLEVMETPTPVSSLLHAGLLNAGPFLIIRLAFIMEATSTASTLLIILGAFTAIYGSVVYLTQTSIKTALGYSSIAHMGFSLMVCGLGVYPAAMLHLIAHSFYKAHSFLSSGSVIDLIRAAKVTGAKRIGNPFKIILGILLAIAMYSSFAYLWGVDIQNEFQLFVIGGIIVLGLSRLFSFALDSNASIKLWFQALVLSAVVALAFFSLESIFHFFLMGNVPELTIPSLSEVILMSTVLTLFGLVVFIQIFSPILNQKSSFQALAVHIRNGLYINVVFDRIVRAHYHKEDSNSRIVLEEAEIGKYILDSKENNNEEQEERLA</sequence>
<evidence type="ECO:0000256" key="7">
    <source>
        <dbReference type="HAMAP-Rule" id="MF_00862"/>
    </source>
</evidence>
<keyword evidence="2 7" id="KW-0813">Transport</keyword>
<dbReference type="Pfam" id="PF00361">
    <property type="entry name" value="Proton_antipo_M"/>
    <property type="match status" value="1"/>
</dbReference>
<evidence type="ECO:0000256" key="6">
    <source>
        <dbReference type="ARBA" id="ARBA00023136"/>
    </source>
</evidence>
<dbReference type="GO" id="GO:0003954">
    <property type="term" value="F:NADH dehydrogenase activity"/>
    <property type="evidence" value="ECO:0007669"/>
    <property type="project" value="TreeGrafter"/>
</dbReference>
<dbReference type="InterPro" id="IPR001516">
    <property type="entry name" value="Proton_antipo_N"/>
</dbReference>
<feature type="transmembrane region" description="Helical" evidence="7">
    <location>
        <begin position="365"/>
        <end position="387"/>
    </location>
</feature>
<evidence type="ECO:0000313" key="11">
    <source>
        <dbReference type="EMBL" id="WKK85773.2"/>
    </source>
</evidence>
<dbReference type="GO" id="GO:0012505">
    <property type="term" value="C:endomembrane system"/>
    <property type="evidence" value="ECO:0007669"/>
    <property type="project" value="UniProtKB-SubCell"/>
</dbReference>
<dbReference type="GO" id="GO:0015990">
    <property type="term" value="P:electron transport coupled proton transport"/>
    <property type="evidence" value="ECO:0007669"/>
    <property type="project" value="TreeGrafter"/>
</dbReference>
<evidence type="ECO:0000313" key="12">
    <source>
        <dbReference type="Proteomes" id="UP001244443"/>
    </source>
</evidence>
<feature type="domain" description="NADH-Ubiquinone oxidoreductase (complex I) chain 5 N-terminal" evidence="10">
    <location>
        <begin position="73"/>
        <end position="114"/>
    </location>
</feature>
<dbReference type="HAMAP" id="MF_00862">
    <property type="entry name" value="DabB"/>
    <property type="match status" value="1"/>
</dbReference>
<dbReference type="InterPro" id="IPR003945">
    <property type="entry name" value="NU5C-like"/>
</dbReference>
<feature type="domain" description="NADH:quinone oxidoreductase/Mrp antiporter transmembrane" evidence="9">
    <location>
        <begin position="131"/>
        <end position="348"/>
    </location>
</feature>
<feature type="transmembrane region" description="Helical" evidence="7">
    <location>
        <begin position="426"/>
        <end position="448"/>
    </location>
</feature>
<comment type="subcellular location">
    <subcellularLocation>
        <location evidence="7">Cell membrane</location>
        <topology evidence="7">Multi-pass membrane protein</topology>
    </subcellularLocation>
    <subcellularLocation>
        <location evidence="1">Endomembrane system</location>
        <topology evidence="1">Multi-pass membrane protein</topology>
    </subcellularLocation>
    <subcellularLocation>
        <location evidence="8">Membrane</location>
        <topology evidence="8">Multi-pass membrane protein</topology>
    </subcellularLocation>
</comment>
<dbReference type="PRINTS" id="PR01434">
    <property type="entry name" value="NADHDHGNASE5"/>
</dbReference>
<dbReference type="Proteomes" id="UP001244443">
    <property type="component" value="Chromosome"/>
</dbReference>
<evidence type="ECO:0000256" key="2">
    <source>
        <dbReference type="ARBA" id="ARBA00022448"/>
    </source>
</evidence>
<feature type="transmembrane region" description="Helical" evidence="7">
    <location>
        <begin position="82"/>
        <end position="102"/>
    </location>
</feature>
<feature type="transmembrane region" description="Helical" evidence="7">
    <location>
        <begin position="6"/>
        <end position="26"/>
    </location>
</feature>
<keyword evidence="3 7" id="KW-1003">Cell membrane</keyword>
<feature type="transmembrane region" description="Helical" evidence="7">
    <location>
        <begin position="393"/>
        <end position="414"/>
    </location>
</feature>
<dbReference type="EMBL" id="CP129970">
    <property type="protein sequence ID" value="WKK85773.2"/>
    <property type="molecule type" value="Genomic_DNA"/>
</dbReference>
<proteinExistence type="inferred from homology"/>
<keyword evidence="4 7" id="KW-0812">Transmembrane</keyword>
<comment type="function">
    <text evidence="7">Part of an energy-coupled inorganic carbon pump.</text>
</comment>